<dbReference type="Pfam" id="PF01882">
    <property type="entry name" value="DUF58"/>
    <property type="match status" value="1"/>
</dbReference>
<proteinExistence type="predicted"/>
<dbReference type="InterPro" id="IPR018247">
    <property type="entry name" value="EF_Hand_1_Ca_BS"/>
</dbReference>
<feature type="transmembrane region" description="Helical" evidence="1">
    <location>
        <begin position="24"/>
        <end position="43"/>
    </location>
</feature>
<evidence type="ECO:0000259" key="2">
    <source>
        <dbReference type="Pfam" id="PF01882"/>
    </source>
</evidence>
<feature type="transmembrane region" description="Helical" evidence="1">
    <location>
        <begin position="99"/>
        <end position="119"/>
    </location>
</feature>
<evidence type="ECO:0000313" key="3">
    <source>
        <dbReference type="EMBL" id="KAE8127775.1"/>
    </source>
</evidence>
<dbReference type="PANTHER" id="PTHR34351">
    <property type="entry name" value="SLR1927 PROTEIN-RELATED"/>
    <property type="match status" value="1"/>
</dbReference>
<feature type="transmembrane region" description="Helical" evidence="1">
    <location>
        <begin position="125"/>
        <end position="144"/>
    </location>
</feature>
<evidence type="ECO:0000313" key="4">
    <source>
        <dbReference type="Proteomes" id="UP000325415"/>
    </source>
</evidence>
<keyword evidence="1" id="KW-1133">Transmembrane helix</keyword>
<dbReference type="GeneID" id="78127553"/>
<feature type="domain" description="DUF58" evidence="2">
    <location>
        <begin position="289"/>
        <end position="368"/>
    </location>
</feature>
<dbReference type="RefSeq" id="WP_152581102.1">
    <property type="nucleotide sequence ID" value="NZ_QDAG01000007.1"/>
</dbReference>
<dbReference type="Proteomes" id="UP000325415">
    <property type="component" value="Unassembled WGS sequence"/>
</dbReference>
<keyword evidence="1" id="KW-0812">Transmembrane</keyword>
<dbReference type="PANTHER" id="PTHR34351:SF2">
    <property type="entry name" value="DUF58 DOMAIN-CONTAINING PROTEIN"/>
    <property type="match status" value="1"/>
</dbReference>
<dbReference type="OrthoDB" id="9812729at2"/>
<keyword evidence="4" id="KW-1185">Reference proteome</keyword>
<comment type="caution">
    <text evidence="3">The sequence shown here is derived from an EMBL/GenBank/DDBJ whole genome shotgun (WGS) entry which is preliminary data.</text>
</comment>
<organism evidence="3 4">
    <name type="scientific">Bifidobacterium tibiigranuli</name>
    <dbReference type="NCBI Taxonomy" id="2172043"/>
    <lineage>
        <taxon>Bacteria</taxon>
        <taxon>Bacillati</taxon>
        <taxon>Actinomycetota</taxon>
        <taxon>Actinomycetes</taxon>
        <taxon>Bifidobacteriales</taxon>
        <taxon>Bifidobacteriaceae</taxon>
        <taxon>Bifidobacterium</taxon>
    </lineage>
</organism>
<sequence length="483" mass="52063">MSDSSFPRQRARQPKTATRRARTLFTPVSAAYAGISAIIVRLGRQLHDHARQLRSSASPSNGFGRVADPADPTGLARFTVVAAFIRNTRFTRLARLASVRLSTLGWIMVAICAICLIAFPFTGWHELLACGVTILALLVFAAWFSTKSPDIGMRIDLDRLRVGVRDRVTITLAARNPGTLPIPALHGVLAIGQSHASVSIPALGAQRSERITRTYQAAGRATIRIGPFTTRTGDPFALMRRRDALAEPVTLYVHPPTVDLGIRAAGIVRDMEGRAHGGIVDDDLDFHGLRPYAPGDDIRNVHWLSSSKSDDLMTRQYESTLRTGSTLSIDLDSSGYCSREEFELAISLGASVGSRCLRNGDALTVCSEASCQSAPDATTLLDWCSTLEPDAQHTGIQHQNAQNSQDCAKAALHQSQTSVRYLAVGSLANVAAIRRASLALHTHARVVVLQADLGASMQLKHLHGFTLARFGDLHELATAGGAL</sequence>
<accession>A0A5N6RYS6</accession>
<evidence type="ECO:0000256" key="1">
    <source>
        <dbReference type="SAM" id="Phobius"/>
    </source>
</evidence>
<keyword evidence="1" id="KW-0472">Membrane</keyword>
<gene>
    <name evidence="3" type="ORF">DDE84_07640</name>
</gene>
<name>A0A5N6RYS6_9BIFI</name>
<dbReference type="EMBL" id="QDAG01000007">
    <property type="protein sequence ID" value="KAE8127775.1"/>
    <property type="molecule type" value="Genomic_DNA"/>
</dbReference>
<dbReference type="InterPro" id="IPR002881">
    <property type="entry name" value="DUF58"/>
</dbReference>
<reference evidence="3 4" key="1">
    <citation type="submission" date="2018-04" db="EMBL/GenBank/DDBJ databases">
        <authorList>
            <person name="Eckel V.P."/>
            <person name="Vogel R.F."/>
        </authorList>
    </citation>
    <scope>NUCLEOTIDE SEQUENCE [LARGE SCALE GENOMIC DNA]</scope>
    <source>
        <strain evidence="4">TMW 2.1764</strain>
    </source>
</reference>
<dbReference type="PROSITE" id="PS00018">
    <property type="entry name" value="EF_HAND_1"/>
    <property type="match status" value="1"/>
</dbReference>
<dbReference type="AlphaFoldDB" id="A0A5N6RYS6"/>
<protein>
    <submittedName>
        <fullName evidence="3">DUF58 domain-containing protein</fullName>
    </submittedName>
</protein>